<reference evidence="1" key="1">
    <citation type="journal article" date="2019" name="Mitochondrial DNA Part B Resour">
        <title>The complete mitochondrial genome of Sarcophaga tuberosa (Diptera: Sarcophagidae).</title>
        <authorList>
            <person name="Kai X."/>
            <person name="Shiwen W."/>
            <person name="Shang Y."/>
            <person name="Ren L."/>
            <person name="Guo Y."/>
        </authorList>
    </citation>
    <scope>NUCLEOTIDE SEQUENCE</scope>
</reference>
<dbReference type="EMBL" id="MN027504">
    <property type="protein sequence ID" value="QII42551.1"/>
    <property type="molecule type" value="Genomic_DNA"/>
</dbReference>
<dbReference type="GeneID" id="54094227"/>
<sequence>MLTLLSYFAFPTSVPTSTLMLFVGPNKIQLL</sequence>
<geneLocation type="chloroplast" evidence="1"/>
<proteinExistence type="predicted"/>
<name>A0A6G7IVJ6_9MONI</name>
<reference evidence="1" key="2">
    <citation type="submission" date="2019-06" db="EMBL/GenBank/DDBJ databases">
        <authorList>
            <person name="Liu S."/>
        </authorList>
    </citation>
    <scope>NUCLEOTIDE SEQUENCE</scope>
</reference>
<gene>
    <name evidence="1" type="primary">petL</name>
</gene>
<dbReference type="AlphaFoldDB" id="A0A6G7IVJ6"/>
<evidence type="ECO:0000313" key="1">
    <source>
        <dbReference type="EMBL" id="QII42551.1"/>
    </source>
</evidence>
<dbReference type="RefSeq" id="YP_009746905.1">
    <property type="nucleotide sequence ID" value="NC_046784.1"/>
</dbReference>
<protein>
    <submittedName>
        <fullName evidence="1">Cytochrome b6/f complex subunit VI</fullName>
    </submittedName>
</protein>
<accession>A0A6G7IVJ6</accession>
<keyword evidence="1" id="KW-0934">Plastid</keyword>
<organism evidence="1">
    <name type="scientific">Plagiogyria euphlebia</name>
    <dbReference type="NCBI Taxonomy" id="872800"/>
    <lineage>
        <taxon>Eukaryota</taxon>
        <taxon>Viridiplantae</taxon>
        <taxon>Streptophyta</taxon>
        <taxon>Embryophyta</taxon>
        <taxon>Tracheophyta</taxon>
        <taxon>Polypodiopsida</taxon>
        <taxon>Polypodiidae</taxon>
        <taxon>Cyatheales</taxon>
        <taxon>Plagiogyriaceae</taxon>
        <taxon>Plagiogyria</taxon>
    </lineage>
</organism>
<keyword evidence="1" id="KW-0150">Chloroplast</keyword>